<reference evidence="2 3" key="1">
    <citation type="journal article" date="2015" name="J. Biotechnol.">
        <title>Complete genome sequence of Paenibacillus beijingensis 7188(T) (=DSM 24997(T)), a novel rhizobacterium from jujube garden soil.</title>
        <authorList>
            <person name="Kwak Y."/>
            <person name="Shin J.H."/>
        </authorList>
    </citation>
    <scope>NUCLEOTIDE SEQUENCE [LARGE SCALE GENOMIC DNA]</scope>
    <source>
        <strain evidence="2 3">DSM 24997</strain>
    </source>
</reference>
<dbReference type="PANTHER" id="PTHR42886:SF53">
    <property type="entry name" value="ALPHA_BETA-HYDROLASES SUPERFAMILY PROTEIN"/>
    <property type="match status" value="1"/>
</dbReference>
<dbReference type="SUPFAM" id="SSF53474">
    <property type="entry name" value="alpha/beta-Hydrolases"/>
    <property type="match status" value="1"/>
</dbReference>
<sequence>MEERTIVTEPFVIDLGSGLKVRGEVRCAGLPGLKPVLLIAHGFKAFKDWGFFPYIAERFAASGFYTVTFNFSCNGVNETDFDELDKFAVNTYSREQGDLAAVLHAVQQRQLPLASEADARTVAVLGHSRGGGNAILFAAEHPAVKAVVTWNGVARANLFDASFEAEAASKGVAYTPNARTGQQMPISHVFFEDLKSQGERFNIAQRLSRLTERIPVLLVLGSADSERIVTGFGALREAAPAARHHLIEGAAHTFGAVHPFAGTTPALEEALNVSVRFFAENL</sequence>
<dbReference type="EMBL" id="CP011058">
    <property type="protein sequence ID" value="AJY74484.1"/>
    <property type="molecule type" value="Genomic_DNA"/>
</dbReference>
<dbReference type="Pfam" id="PF12146">
    <property type="entry name" value="Hydrolase_4"/>
    <property type="match status" value="1"/>
</dbReference>
<dbReference type="Proteomes" id="UP000032633">
    <property type="component" value="Chromosome"/>
</dbReference>
<dbReference type="Gene3D" id="3.40.50.1820">
    <property type="entry name" value="alpha/beta hydrolase"/>
    <property type="match status" value="1"/>
</dbReference>
<protein>
    <recommendedName>
        <fullName evidence="1">Serine aminopeptidase S33 domain-containing protein</fullName>
    </recommendedName>
</protein>
<dbReference type="PATRIC" id="fig|1126833.4.peg.1703"/>
<organism evidence="2 3">
    <name type="scientific">Paenibacillus beijingensis</name>
    <dbReference type="NCBI Taxonomy" id="1126833"/>
    <lineage>
        <taxon>Bacteria</taxon>
        <taxon>Bacillati</taxon>
        <taxon>Bacillota</taxon>
        <taxon>Bacilli</taxon>
        <taxon>Bacillales</taxon>
        <taxon>Paenibacillaceae</taxon>
        <taxon>Paenibacillus</taxon>
    </lineage>
</organism>
<dbReference type="OrthoDB" id="9808543at2"/>
<dbReference type="AlphaFoldDB" id="A0A0D5NGG4"/>
<reference evidence="3" key="2">
    <citation type="submission" date="2015-03" db="EMBL/GenBank/DDBJ databases">
        <title>Genome sequence of Paenibacillus beijingensis strain DSM 24997T.</title>
        <authorList>
            <person name="Kwak Y."/>
            <person name="Shin J.-H."/>
        </authorList>
    </citation>
    <scope>NUCLEOTIDE SEQUENCE [LARGE SCALE GENOMIC DNA]</scope>
    <source>
        <strain evidence="3">DSM 24997</strain>
    </source>
</reference>
<dbReference type="PANTHER" id="PTHR42886">
    <property type="entry name" value="RE40534P-RELATED"/>
    <property type="match status" value="1"/>
</dbReference>
<evidence type="ECO:0000259" key="1">
    <source>
        <dbReference type="Pfam" id="PF12146"/>
    </source>
</evidence>
<evidence type="ECO:0000313" key="2">
    <source>
        <dbReference type="EMBL" id="AJY74484.1"/>
    </source>
</evidence>
<dbReference type="STRING" id="1126833.VN24_07735"/>
<evidence type="ECO:0000313" key="3">
    <source>
        <dbReference type="Proteomes" id="UP000032633"/>
    </source>
</evidence>
<proteinExistence type="predicted"/>
<gene>
    <name evidence="2" type="ORF">VN24_07735</name>
</gene>
<accession>A0A0D5NGG4</accession>
<name>A0A0D5NGG4_9BACL</name>
<keyword evidence="3" id="KW-1185">Reference proteome</keyword>
<feature type="domain" description="Serine aminopeptidase S33" evidence="1">
    <location>
        <begin position="34"/>
        <end position="155"/>
    </location>
</feature>
<dbReference type="HOGENOM" id="CLU_086603_0_0_9"/>
<dbReference type="InterPro" id="IPR022742">
    <property type="entry name" value="Hydrolase_4"/>
</dbReference>
<dbReference type="InterPro" id="IPR029058">
    <property type="entry name" value="AB_hydrolase_fold"/>
</dbReference>
<dbReference type="KEGG" id="pbj:VN24_07735"/>
<dbReference type="RefSeq" id="WP_045669919.1">
    <property type="nucleotide sequence ID" value="NZ_CP011058.1"/>
</dbReference>